<reference evidence="1 2" key="1">
    <citation type="submission" date="2019-05" db="EMBL/GenBank/DDBJ databases">
        <title>Another draft genome of Portunus trituberculatus and its Hox gene families provides insights of decapod evolution.</title>
        <authorList>
            <person name="Jeong J.-H."/>
            <person name="Song I."/>
            <person name="Kim S."/>
            <person name="Choi T."/>
            <person name="Kim D."/>
            <person name="Ryu S."/>
            <person name="Kim W."/>
        </authorList>
    </citation>
    <scope>NUCLEOTIDE SEQUENCE [LARGE SCALE GENOMIC DNA]</scope>
    <source>
        <tissue evidence="1">Muscle</tissue>
    </source>
</reference>
<dbReference type="EMBL" id="VSRR010031531">
    <property type="protein sequence ID" value="MPC70680.1"/>
    <property type="molecule type" value="Genomic_DNA"/>
</dbReference>
<accession>A0A5B7HED3</accession>
<evidence type="ECO:0000313" key="1">
    <source>
        <dbReference type="EMBL" id="MPC70680.1"/>
    </source>
</evidence>
<proteinExistence type="predicted"/>
<keyword evidence="2" id="KW-1185">Reference proteome</keyword>
<evidence type="ECO:0000313" key="2">
    <source>
        <dbReference type="Proteomes" id="UP000324222"/>
    </source>
</evidence>
<dbReference type="Proteomes" id="UP000324222">
    <property type="component" value="Unassembled WGS sequence"/>
</dbReference>
<sequence length="40" mass="4693">MPAIVRPAMTSLAKTAFLPRSIRLSRFRLWRGYFGPNWAR</sequence>
<comment type="caution">
    <text evidence="1">The sequence shown here is derived from an EMBL/GenBank/DDBJ whole genome shotgun (WGS) entry which is preliminary data.</text>
</comment>
<name>A0A5B7HED3_PORTR</name>
<protein>
    <submittedName>
        <fullName evidence="1">Uncharacterized protein</fullName>
    </submittedName>
</protein>
<gene>
    <name evidence="1" type="ORF">E2C01_064935</name>
</gene>
<dbReference type="AlphaFoldDB" id="A0A5B7HED3"/>
<organism evidence="1 2">
    <name type="scientific">Portunus trituberculatus</name>
    <name type="common">Swimming crab</name>
    <name type="synonym">Neptunus trituberculatus</name>
    <dbReference type="NCBI Taxonomy" id="210409"/>
    <lineage>
        <taxon>Eukaryota</taxon>
        <taxon>Metazoa</taxon>
        <taxon>Ecdysozoa</taxon>
        <taxon>Arthropoda</taxon>
        <taxon>Crustacea</taxon>
        <taxon>Multicrustacea</taxon>
        <taxon>Malacostraca</taxon>
        <taxon>Eumalacostraca</taxon>
        <taxon>Eucarida</taxon>
        <taxon>Decapoda</taxon>
        <taxon>Pleocyemata</taxon>
        <taxon>Brachyura</taxon>
        <taxon>Eubrachyura</taxon>
        <taxon>Portunoidea</taxon>
        <taxon>Portunidae</taxon>
        <taxon>Portuninae</taxon>
        <taxon>Portunus</taxon>
    </lineage>
</organism>